<evidence type="ECO:0000313" key="2">
    <source>
        <dbReference type="EMBL" id="WNM57656.1"/>
    </source>
</evidence>
<protein>
    <submittedName>
        <fullName evidence="2">Uncharacterized protein</fullName>
    </submittedName>
</protein>
<feature type="transmembrane region" description="Helical" evidence="1">
    <location>
        <begin position="58"/>
        <end position="74"/>
    </location>
</feature>
<evidence type="ECO:0000256" key="1">
    <source>
        <dbReference type="SAM" id="Phobius"/>
    </source>
</evidence>
<dbReference type="AlphaFoldDB" id="A0AA96GH69"/>
<evidence type="ECO:0000313" key="3">
    <source>
        <dbReference type="Proteomes" id="UP001302719"/>
    </source>
</evidence>
<dbReference type="Proteomes" id="UP001302719">
    <property type="component" value="Chromosome"/>
</dbReference>
<keyword evidence="3" id="KW-1185">Reference proteome</keyword>
<accession>A0AA96GH69</accession>
<keyword evidence="1" id="KW-1133">Transmembrane helix</keyword>
<sequence length="179" mass="20296">MPKMITAKRHEDDTEKAQEFVRTNILLPASLLGLISVVVGVIALGFQFWAGTYGWETFTYSSALIIAGVLVGIIQTKYQQYLLREFPGHFASRMKAYSQRSVRKAKKAITEHDIEHRGRGLVPLWYFLGIVMFFALSGLTVATGYMEPVAAFALPWAGYFWAKLFFWKGVVLLPARKKR</sequence>
<organism evidence="2 3">
    <name type="scientific">Candidatus Nitrospira allomarina</name>
    <dbReference type="NCBI Taxonomy" id="3020900"/>
    <lineage>
        <taxon>Bacteria</taxon>
        <taxon>Pseudomonadati</taxon>
        <taxon>Nitrospirota</taxon>
        <taxon>Nitrospiria</taxon>
        <taxon>Nitrospirales</taxon>
        <taxon>Nitrospiraceae</taxon>
        <taxon>Nitrospira</taxon>
    </lineage>
</organism>
<feature type="transmembrane region" description="Helical" evidence="1">
    <location>
        <begin position="25"/>
        <end position="46"/>
    </location>
</feature>
<keyword evidence="1" id="KW-0812">Transmembrane</keyword>
<gene>
    <name evidence="2" type="ORF">PP769_17050</name>
</gene>
<name>A0AA96GH69_9BACT</name>
<feature type="transmembrane region" description="Helical" evidence="1">
    <location>
        <begin position="158"/>
        <end position="175"/>
    </location>
</feature>
<reference evidence="2 3" key="1">
    <citation type="submission" date="2023-01" db="EMBL/GenBank/DDBJ databases">
        <title>Cultivation and genomic characterization of new, ubiquitous marine nitrite-oxidizing bacteria from the Nitrospirales.</title>
        <authorList>
            <person name="Mueller A.J."/>
            <person name="Daebeler A."/>
            <person name="Herbold C.W."/>
            <person name="Kirkegaard R.H."/>
            <person name="Daims H."/>
        </authorList>
    </citation>
    <scope>NUCLEOTIDE SEQUENCE [LARGE SCALE GENOMIC DNA]</scope>
    <source>
        <strain evidence="2 3">VA</strain>
    </source>
</reference>
<dbReference type="KEGG" id="nall:PP769_17050"/>
<dbReference type="EMBL" id="CP116967">
    <property type="protein sequence ID" value="WNM57656.1"/>
    <property type="molecule type" value="Genomic_DNA"/>
</dbReference>
<feature type="transmembrane region" description="Helical" evidence="1">
    <location>
        <begin position="124"/>
        <end position="146"/>
    </location>
</feature>
<dbReference type="RefSeq" id="WP_312642393.1">
    <property type="nucleotide sequence ID" value="NZ_CP116967.1"/>
</dbReference>
<proteinExistence type="predicted"/>
<keyword evidence="1" id="KW-0472">Membrane</keyword>